<dbReference type="AlphaFoldDB" id="A0A0N5AZL8"/>
<protein>
    <submittedName>
        <fullName evidence="5">4F5 domain-containing protein</fullName>
    </submittedName>
</protein>
<dbReference type="PANTHER" id="PTHR13596">
    <property type="entry name" value="SMALL EDRK-RICH FACTOR 1"/>
    <property type="match status" value="1"/>
</dbReference>
<dbReference type="PANTHER" id="PTHR13596:SF0">
    <property type="entry name" value="SI:CH211-39K3.2-RELATED"/>
    <property type="match status" value="1"/>
</dbReference>
<evidence type="ECO:0000256" key="1">
    <source>
        <dbReference type="ARBA" id="ARBA00007309"/>
    </source>
</evidence>
<sequence>MTRGNQRELARERNLKKQKELKKSQGNQSGVKLEKRMETDADIMRRKQQEAAAKKAAEAAKSSGEKKVQHYDPLK</sequence>
<proteinExistence type="inferred from homology"/>
<dbReference type="InterPro" id="IPR040211">
    <property type="entry name" value="SERF1/2-like"/>
</dbReference>
<reference evidence="5" key="1">
    <citation type="submission" date="2017-02" db="UniProtKB">
        <authorList>
            <consortium name="WormBaseParasite"/>
        </authorList>
    </citation>
    <scope>IDENTIFICATION</scope>
</reference>
<feature type="compositionally biased region" description="Basic and acidic residues" evidence="2">
    <location>
        <begin position="32"/>
        <end position="75"/>
    </location>
</feature>
<accession>A0A0N5AZL8</accession>
<feature type="compositionally biased region" description="Basic and acidic residues" evidence="2">
    <location>
        <begin position="1"/>
        <end position="23"/>
    </location>
</feature>
<keyword evidence="4" id="KW-1185">Reference proteome</keyword>
<dbReference type="GO" id="GO:0005829">
    <property type="term" value="C:cytosol"/>
    <property type="evidence" value="ECO:0007669"/>
    <property type="project" value="TreeGrafter"/>
</dbReference>
<evidence type="ECO:0000313" key="4">
    <source>
        <dbReference type="Proteomes" id="UP000046393"/>
    </source>
</evidence>
<evidence type="ECO:0000256" key="2">
    <source>
        <dbReference type="SAM" id="MobiDB-lite"/>
    </source>
</evidence>
<name>A0A0N5AZL8_9BILA</name>
<dbReference type="STRING" id="451379.A0A0N5AZL8"/>
<evidence type="ECO:0000259" key="3">
    <source>
        <dbReference type="Pfam" id="PF04419"/>
    </source>
</evidence>
<feature type="domain" description="Small EDRK-rich factor-like N-terminal" evidence="3">
    <location>
        <begin position="1"/>
        <end position="38"/>
    </location>
</feature>
<dbReference type="Pfam" id="PF04419">
    <property type="entry name" value="SERF-like_N"/>
    <property type="match status" value="1"/>
</dbReference>
<dbReference type="Proteomes" id="UP000046393">
    <property type="component" value="Unplaced"/>
</dbReference>
<organism evidence="4 5">
    <name type="scientific">Syphacia muris</name>
    <dbReference type="NCBI Taxonomy" id="451379"/>
    <lineage>
        <taxon>Eukaryota</taxon>
        <taxon>Metazoa</taxon>
        <taxon>Ecdysozoa</taxon>
        <taxon>Nematoda</taxon>
        <taxon>Chromadorea</taxon>
        <taxon>Rhabditida</taxon>
        <taxon>Spirurina</taxon>
        <taxon>Oxyuridomorpha</taxon>
        <taxon>Oxyuroidea</taxon>
        <taxon>Oxyuridae</taxon>
        <taxon>Syphacia</taxon>
    </lineage>
</organism>
<dbReference type="WBParaSite" id="SMUV_0001044401-mRNA-1">
    <property type="protein sequence ID" value="SMUV_0001044401-mRNA-1"/>
    <property type="gene ID" value="SMUV_0001044401"/>
</dbReference>
<evidence type="ECO:0000313" key="5">
    <source>
        <dbReference type="WBParaSite" id="SMUV_0001044401-mRNA-1"/>
    </source>
</evidence>
<dbReference type="InterPro" id="IPR007513">
    <property type="entry name" value="SERF-like_N"/>
</dbReference>
<feature type="region of interest" description="Disordered" evidence="2">
    <location>
        <begin position="1"/>
        <end position="75"/>
    </location>
</feature>
<comment type="similarity">
    <text evidence="1">Belongs to the SERF family.</text>
</comment>